<organism evidence="2 3">
    <name type="scientific">Vibrio crassostreae</name>
    <dbReference type="NCBI Taxonomy" id="246167"/>
    <lineage>
        <taxon>Bacteria</taxon>
        <taxon>Pseudomonadati</taxon>
        <taxon>Pseudomonadota</taxon>
        <taxon>Gammaproteobacteria</taxon>
        <taxon>Vibrionales</taxon>
        <taxon>Vibrionaceae</taxon>
        <taxon>Vibrio</taxon>
    </lineage>
</organism>
<feature type="transmembrane region" description="Helical" evidence="1">
    <location>
        <begin position="21"/>
        <end position="38"/>
    </location>
</feature>
<proteinExistence type="predicted"/>
<keyword evidence="1" id="KW-1133">Transmembrane helix</keyword>
<feature type="transmembrane region" description="Helical" evidence="1">
    <location>
        <begin position="178"/>
        <end position="197"/>
    </location>
</feature>
<name>A0A822MS39_9VIBR</name>
<dbReference type="Proteomes" id="UP000049495">
    <property type="component" value="Unassembled WGS sequence"/>
</dbReference>
<dbReference type="RefSeq" id="WP_055318444.1">
    <property type="nucleotide sequence ID" value="NZ_CAWQCV010000008.1"/>
</dbReference>
<comment type="caution">
    <text evidence="2">The sequence shown here is derived from an EMBL/GenBank/DDBJ whole genome shotgun (WGS) entry which is preliminary data.</text>
</comment>
<evidence type="ECO:0000256" key="1">
    <source>
        <dbReference type="SAM" id="Phobius"/>
    </source>
</evidence>
<keyword evidence="1" id="KW-0812">Transmembrane</keyword>
<feature type="transmembrane region" description="Helical" evidence="1">
    <location>
        <begin position="154"/>
        <end position="172"/>
    </location>
</feature>
<accession>A0A822MS39</accession>
<protein>
    <submittedName>
        <fullName evidence="2">Uncharacterized protein</fullName>
    </submittedName>
</protein>
<dbReference type="AlphaFoldDB" id="A0A822MS39"/>
<gene>
    <name evidence="2" type="ORF">VCR5J5_1340052</name>
</gene>
<evidence type="ECO:0000313" key="2">
    <source>
        <dbReference type="EMBL" id="CDS99623.1"/>
    </source>
</evidence>
<sequence length="266" mass="29880">MASIQSLSSAVLDNAKKHSKFESVLHLITFICAALSIFMTGNWLYIMALTAMLTEFSAWIVSKTTNNKKSLGQELIRLNIIKNAYGSDMSVDLAYLKSRVTSDEFKKASKFENNNYYATDEFAPEERLVAIIRESCFWSQHLYQASKQRAIRHSILLAVLIVALIITGLSVTPNDANYSVPRLALLFLMFFPLWTGIDKAISFGNATSKLTSIDQQLGAYKLATPNLLSLFAEYNVVTSNTPLIPQEVFDSEREKLNALWDERVAK</sequence>
<reference evidence="3" key="1">
    <citation type="submission" date="2014-06" db="EMBL/GenBank/DDBJ databases">
        <authorList>
            <person name="Le Roux Frederique"/>
        </authorList>
    </citation>
    <scope>NUCLEOTIDE SEQUENCE [LARGE SCALE GENOMIC DNA]</scope>
    <source>
        <strain evidence="3">J5-5</strain>
    </source>
</reference>
<dbReference type="EMBL" id="CCJV01000040">
    <property type="protein sequence ID" value="CDS99623.1"/>
    <property type="molecule type" value="Genomic_DNA"/>
</dbReference>
<evidence type="ECO:0000313" key="3">
    <source>
        <dbReference type="Proteomes" id="UP000049495"/>
    </source>
</evidence>
<keyword evidence="1" id="KW-0472">Membrane</keyword>